<protein>
    <submittedName>
        <fullName evidence="4">Serine/threonine protein phosphatase</fullName>
    </submittedName>
</protein>
<dbReference type="SMART" id="SM00331">
    <property type="entry name" value="PP2C_SIG"/>
    <property type="match status" value="1"/>
</dbReference>
<feature type="compositionally biased region" description="Pro residues" evidence="1">
    <location>
        <begin position="632"/>
        <end position="663"/>
    </location>
</feature>
<dbReference type="RefSeq" id="WP_015160801.1">
    <property type="nucleotide sequence ID" value="NC_019697.1"/>
</dbReference>
<keyword evidence="5" id="KW-1185">Reference proteome</keyword>
<dbReference type="eggNOG" id="COG0631">
    <property type="taxonomic scope" value="Bacteria"/>
</dbReference>
<dbReference type="AlphaFoldDB" id="K9UIP4"/>
<feature type="region of interest" description="Disordered" evidence="1">
    <location>
        <begin position="618"/>
        <end position="675"/>
    </location>
</feature>
<dbReference type="KEGG" id="cmp:Cha6605_3706"/>
<dbReference type="Gene3D" id="3.60.40.10">
    <property type="entry name" value="PPM-type phosphatase domain"/>
    <property type="match status" value="1"/>
</dbReference>
<dbReference type="Proteomes" id="UP000010366">
    <property type="component" value="Chromosome"/>
</dbReference>
<dbReference type="STRING" id="1173020.Cha6605_3706"/>
<proteinExistence type="predicted"/>
<evidence type="ECO:0000259" key="3">
    <source>
        <dbReference type="PROSITE" id="PS51746"/>
    </source>
</evidence>
<organism evidence="4 5">
    <name type="scientific">Chamaesiphon minutus (strain ATCC 27169 / PCC 6605)</name>
    <dbReference type="NCBI Taxonomy" id="1173020"/>
    <lineage>
        <taxon>Bacteria</taxon>
        <taxon>Bacillati</taxon>
        <taxon>Cyanobacteriota</taxon>
        <taxon>Cyanophyceae</taxon>
        <taxon>Gomontiellales</taxon>
        <taxon>Chamaesiphonaceae</taxon>
        <taxon>Chamaesiphon</taxon>
    </lineage>
</organism>
<dbReference type="PATRIC" id="fig|1173020.3.peg.4248"/>
<dbReference type="Pfam" id="PF13672">
    <property type="entry name" value="PP2C_2"/>
    <property type="match status" value="1"/>
</dbReference>
<evidence type="ECO:0000313" key="4">
    <source>
        <dbReference type="EMBL" id="AFY94680.1"/>
    </source>
</evidence>
<evidence type="ECO:0000256" key="2">
    <source>
        <dbReference type="SAM" id="Phobius"/>
    </source>
</evidence>
<dbReference type="SUPFAM" id="SSF81606">
    <property type="entry name" value="PP2C-like"/>
    <property type="match status" value="1"/>
</dbReference>
<dbReference type="InterPro" id="IPR001932">
    <property type="entry name" value="PPM-type_phosphatase-like_dom"/>
</dbReference>
<dbReference type="SMART" id="SM00332">
    <property type="entry name" value="PP2Cc"/>
    <property type="match status" value="1"/>
</dbReference>
<evidence type="ECO:0000313" key="5">
    <source>
        <dbReference type="Proteomes" id="UP000010366"/>
    </source>
</evidence>
<dbReference type="EMBL" id="CP003600">
    <property type="protein sequence ID" value="AFY94680.1"/>
    <property type="molecule type" value="Genomic_DNA"/>
</dbReference>
<evidence type="ECO:0000256" key="1">
    <source>
        <dbReference type="SAM" id="MobiDB-lite"/>
    </source>
</evidence>
<accession>K9UIP4</accession>
<dbReference type="OrthoDB" id="500607at2"/>
<name>K9UIP4_CHAP6</name>
<dbReference type="CDD" id="cd00143">
    <property type="entry name" value="PP2Cc"/>
    <property type="match status" value="1"/>
</dbReference>
<keyword evidence="2" id="KW-0812">Transmembrane</keyword>
<keyword evidence="2" id="KW-1133">Transmembrane helix</keyword>
<keyword evidence="2" id="KW-0472">Membrane</keyword>
<dbReference type="HOGENOM" id="CLU_017255_0_0_3"/>
<sequence>MTNQLAAKIVCQNPECQAPNPVSHNFCAHCRTAIPKVYLWTVGEDASSLKVGQMLANNRYIVVNSRVLLDTKPGWQPEVVERVPEYITPYLRLIGHRPHVPQVYGSIPLNRSGRRTTTLWLLEKAPIYSEGLGAAFAGRLMPELIESWKTAGSMRQLNWLWQIANLWDSMQVEGVNKTLLHPEVLRVEGGLLRTIELIPNAETPPKLAELGKLWKMWQKQARLGIAQILDKICNGLIKEEITTATQLIAMLDEGLRTVGQKQFLNCNYLTLSHTGPTREQNEDACYPPSGDPLYQNTGYDLSLAIVCDGVGGHQGGEVASNLAIDTIRRRVENVLNKPENRYPDSITIQIENSTCVANDQISLRNDSENRQERERMGTTMVMSLIYGHEAYIAHIGDSRVYRITRTGCHQMTLDDDLATREVRLSGVLYREALGMTSSGSLFQALGMNSSTALHPNIRRTIVDEECIFLLCTDGVSDRDRVDQYWQTEILPVLEGKVDLATACQRTINMANTHNGHDNATVALVHCQVKQPVEAGQNTTIQDFPAAAPTSIHSDTLLLSSPETSTEDAARPSSRIGERAANKLENKKPLILGAIGLLSLVAIGAVSWFLSQNAPNFTTPAPTPSPAGTEAPTPTPSPAGTQPPTPSSSPTSAPPMGEPLPGNPRPAGAPDDRPPV</sequence>
<dbReference type="InterPro" id="IPR036457">
    <property type="entry name" value="PPM-type-like_dom_sf"/>
</dbReference>
<dbReference type="PROSITE" id="PS51746">
    <property type="entry name" value="PPM_2"/>
    <property type="match status" value="1"/>
</dbReference>
<reference evidence="4 5" key="1">
    <citation type="submission" date="2012-05" db="EMBL/GenBank/DDBJ databases">
        <title>Finished chromosome of genome of Chamaesiphon sp. PCC 6605.</title>
        <authorList>
            <consortium name="US DOE Joint Genome Institute"/>
            <person name="Gugger M."/>
            <person name="Coursin T."/>
            <person name="Rippka R."/>
            <person name="Tandeau De Marsac N."/>
            <person name="Huntemann M."/>
            <person name="Wei C.-L."/>
            <person name="Han J."/>
            <person name="Detter J.C."/>
            <person name="Han C."/>
            <person name="Tapia R."/>
            <person name="Chen A."/>
            <person name="Kyrpides N."/>
            <person name="Mavromatis K."/>
            <person name="Markowitz V."/>
            <person name="Szeto E."/>
            <person name="Ivanova N."/>
            <person name="Pagani I."/>
            <person name="Pati A."/>
            <person name="Goodwin L."/>
            <person name="Nordberg H.P."/>
            <person name="Cantor M.N."/>
            <person name="Hua S.X."/>
            <person name="Woyke T."/>
            <person name="Kerfeld C.A."/>
        </authorList>
    </citation>
    <scope>NUCLEOTIDE SEQUENCE [LARGE SCALE GENOMIC DNA]</scope>
    <source>
        <strain evidence="5">ATCC 27169 / PCC 6605</strain>
    </source>
</reference>
<gene>
    <name evidence="4" type="ORF">Cha6605_3706</name>
</gene>
<feature type="domain" description="PPM-type phosphatase" evidence="3">
    <location>
        <begin position="288"/>
        <end position="526"/>
    </location>
</feature>
<feature type="transmembrane region" description="Helical" evidence="2">
    <location>
        <begin position="588"/>
        <end position="609"/>
    </location>
</feature>